<organism evidence="13 14">
    <name type="scientific">Haemaphysalis longicornis</name>
    <name type="common">Bush tick</name>
    <dbReference type="NCBI Taxonomy" id="44386"/>
    <lineage>
        <taxon>Eukaryota</taxon>
        <taxon>Metazoa</taxon>
        <taxon>Ecdysozoa</taxon>
        <taxon>Arthropoda</taxon>
        <taxon>Chelicerata</taxon>
        <taxon>Arachnida</taxon>
        <taxon>Acari</taxon>
        <taxon>Parasitiformes</taxon>
        <taxon>Ixodida</taxon>
        <taxon>Ixodoidea</taxon>
        <taxon>Ixodidae</taxon>
        <taxon>Haemaphysalinae</taxon>
        <taxon>Haemaphysalis</taxon>
    </lineage>
</organism>
<keyword evidence="3" id="KW-0732">Signal</keyword>
<dbReference type="InterPro" id="IPR036179">
    <property type="entry name" value="Ig-like_dom_sf"/>
</dbReference>
<evidence type="ECO:0000256" key="6">
    <source>
        <dbReference type="ARBA" id="ARBA00022989"/>
    </source>
</evidence>
<gene>
    <name evidence="13" type="ORF">HPB48_007502</name>
</gene>
<keyword evidence="4" id="KW-0677">Repeat</keyword>
<dbReference type="Gene3D" id="2.60.40.10">
    <property type="entry name" value="Immunoglobulins"/>
    <property type="match status" value="6"/>
</dbReference>
<dbReference type="SMART" id="SM00060">
    <property type="entry name" value="FN3"/>
    <property type="match status" value="4"/>
</dbReference>
<dbReference type="OMA" id="CEPAGEK"/>
<evidence type="ECO:0008006" key="15">
    <source>
        <dbReference type="Google" id="ProtNLM"/>
    </source>
</evidence>
<dbReference type="InterPro" id="IPR003961">
    <property type="entry name" value="FN3_dom"/>
</dbReference>
<feature type="domain" description="Fibronectin type-III" evidence="12">
    <location>
        <begin position="361"/>
        <end position="453"/>
    </location>
</feature>
<dbReference type="PROSITE" id="PS50835">
    <property type="entry name" value="IG_LIKE"/>
    <property type="match status" value="1"/>
</dbReference>
<dbReference type="PANTHER" id="PTHR13817:SF166">
    <property type="entry name" value="NEURONAL IGCAM-RELATED"/>
    <property type="match status" value="1"/>
</dbReference>
<evidence type="ECO:0000313" key="14">
    <source>
        <dbReference type="Proteomes" id="UP000821853"/>
    </source>
</evidence>
<keyword evidence="8" id="KW-1015">Disulfide bond</keyword>
<comment type="subcellular location">
    <subcellularLocation>
        <location evidence="1">Membrane</location>
        <topology evidence="1">Single-pass membrane protein</topology>
    </subcellularLocation>
</comment>
<feature type="domain" description="Fibronectin type-III" evidence="12">
    <location>
        <begin position="156"/>
        <end position="250"/>
    </location>
</feature>
<reference evidence="13 14" key="1">
    <citation type="journal article" date="2020" name="Cell">
        <title>Large-Scale Comparative Analyses of Tick Genomes Elucidate Their Genetic Diversity and Vector Capacities.</title>
        <authorList>
            <consortium name="Tick Genome and Microbiome Consortium (TIGMIC)"/>
            <person name="Jia N."/>
            <person name="Wang J."/>
            <person name="Shi W."/>
            <person name="Du L."/>
            <person name="Sun Y."/>
            <person name="Zhan W."/>
            <person name="Jiang J.F."/>
            <person name="Wang Q."/>
            <person name="Zhang B."/>
            <person name="Ji P."/>
            <person name="Bell-Sakyi L."/>
            <person name="Cui X.M."/>
            <person name="Yuan T.T."/>
            <person name="Jiang B.G."/>
            <person name="Yang W.F."/>
            <person name="Lam T.T."/>
            <person name="Chang Q.C."/>
            <person name="Ding S.J."/>
            <person name="Wang X.J."/>
            <person name="Zhu J.G."/>
            <person name="Ruan X.D."/>
            <person name="Zhao L."/>
            <person name="Wei J.T."/>
            <person name="Ye R.Z."/>
            <person name="Que T.C."/>
            <person name="Du C.H."/>
            <person name="Zhou Y.H."/>
            <person name="Cheng J.X."/>
            <person name="Dai P.F."/>
            <person name="Guo W.B."/>
            <person name="Han X.H."/>
            <person name="Huang E.J."/>
            <person name="Li L.F."/>
            <person name="Wei W."/>
            <person name="Gao Y.C."/>
            <person name="Liu J.Z."/>
            <person name="Shao H.Z."/>
            <person name="Wang X."/>
            <person name="Wang C.C."/>
            <person name="Yang T.C."/>
            <person name="Huo Q.B."/>
            <person name="Li W."/>
            <person name="Chen H.Y."/>
            <person name="Chen S.E."/>
            <person name="Zhou L.G."/>
            <person name="Ni X.B."/>
            <person name="Tian J.H."/>
            <person name="Sheng Y."/>
            <person name="Liu T."/>
            <person name="Pan Y.S."/>
            <person name="Xia L.Y."/>
            <person name="Li J."/>
            <person name="Zhao F."/>
            <person name="Cao W.C."/>
        </authorList>
    </citation>
    <scope>NUCLEOTIDE SEQUENCE [LARGE SCALE GENOMIC DNA]</scope>
    <source>
        <strain evidence="13">HaeL-2018</strain>
    </source>
</reference>
<dbReference type="InterPro" id="IPR003599">
    <property type="entry name" value="Ig_sub"/>
</dbReference>
<dbReference type="EMBL" id="JABSTR010000006">
    <property type="protein sequence ID" value="KAH9373776.1"/>
    <property type="molecule type" value="Genomic_DNA"/>
</dbReference>
<evidence type="ECO:0000256" key="5">
    <source>
        <dbReference type="ARBA" id="ARBA00022889"/>
    </source>
</evidence>
<keyword evidence="14" id="KW-1185">Reference proteome</keyword>
<dbReference type="InterPro" id="IPR036116">
    <property type="entry name" value="FN3_sf"/>
</dbReference>
<feature type="domain" description="Fibronectin type-III" evidence="12">
    <location>
        <begin position="456"/>
        <end position="553"/>
    </location>
</feature>
<keyword evidence="7 10" id="KW-0472">Membrane</keyword>
<keyword evidence="6 10" id="KW-1133">Transmembrane helix</keyword>
<evidence type="ECO:0000256" key="2">
    <source>
        <dbReference type="ARBA" id="ARBA00022692"/>
    </source>
</evidence>
<feature type="domain" description="Fibronectin type-III" evidence="12">
    <location>
        <begin position="251"/>
        <end position="359"/>
    </location>
</feature>
<evidence type="ECO:0000256" key="8">
    <source>
        <dbReference type="ARBA" id="ARBA00023157"/>
    </source>
</evidence>
<dbReference type="SMART" id="SM00409">
    <property type="entry name" value="IG"/>
    <property type="match status" value="2"/>
</dbReference>
<dbReference type="FunFam" id="2.60.40.10:FF:000028">
    <property type="entry name" value="Neuronal cell adhesion molecule"/>
    <property type="match status" value="1"/>
</dbReference>
<sequence length="824" mass="90358">MAPSSIVKQMYIFAEDRFKPRSKNLSPKPASVANSNGSEPRNFRLVSGSYRIHVHTNGTLAVQDAELSDAGYYLCEAHNGIGVGLSRVVTLAVNVPPSFLSKFTSQNVKRGQETVLRCEATGDPDLTITWEKDKHLLDLTAEKRYTLVADSSAGKLTSSLTISSAERRDGALYTCLVRNAYGSDETNIQLLVQGWDTGGATSHLSVPGAENRAIVYKLLPMTTYRIKVVAENALGHSPPSDTLEVTTSEEGTRQTHWSVNTVLRSFYRKSHLPSPPPRKELQHGKIQGYYIGYKEEDRDDSEFQYKNVEALEAAGSRRHHMSHLTNLKRKTTYVVKVQAYNSEGAGPMSDDISATTLEAVPPTSPALIFKSSTTNSVTVEWERYPDDMTVKDYVLHYQAEGGEWQQKTLSTSSNKYTLEGLKCGSLYSFYMTASNSLGTAEPRDIIYGRTRGAAPVSTKLENFVSLNATSATLKLDLWQSGGCPILHFGVHLKPAGGGPQQHTWKLVSDAIPAHQRHFELRHLTPGKEYEVRVSAHSDAGTTEADYTFRTLNKSHMAGVSSTHGSSGVQAGDAGDLPLYRNLSVLLPVSVSVLVLIVVIALVMVCLRRQNDAYSAAGTGDENPMDDPLRKCQGSTDSMSMTEFCAKKERLQQQEAYGKATSYYASPARKPLPVASGSRRGRRGEEGHEYAEPYAALQAQQQRLLADADCAAAVAIAYRSRCDAAPYATIKRSPPRSHIAGYCQGKIKTNSAARVCEANSVLFILYVFRTNGNFFPLAATVATTATRVRNRKTGTQQRVNTVLYTLRKSAGAKGHIWAPQKGFYH</sequence>
<keyword evidence="5" id="KW-0130">Cell adhesion</keyword>
<comment type="caution">
    <text evidence="13">The sequence shown here is derived from an EMBL/GenBank/DDBJ whole genome shotgun (WGS) entry which is preliminary data.</text>
</comment>
<dbReference type="GO" id="GO:0030154">
    <property type="term" value="P:cell differentiation"/>
    <property type="evidence" value="ECO:0007669"/>
    <property type="project" value="UniProtKB-ARBA"/>
</dbReference>
<protein>
    <recommendedName>
        <fullName evidence="15">Cell adhesion molecule</fullName>
    </recommendedName>
</protein>
<evidence type="ECO:0000256" key="7">
    <source>
        <dbReference type="ARBA" id="ARBA00023136"/>
    </source>
</evidence>
<dbReference type="InterPro" id="IPR013783">
    <property type="entry name" value="Ig-like_fold"/>
</dbReference>
<dbReference type="PROSITE" id="PS50853">
    <property type="entry name" value="FN3"/>
    <property type="match status" value="4"/>
</dbReference>
<evidence type="ECO:0000256" key="10">
    <source>
        <dbReference type="SAM" id="Phobius"/>
    </source>
</evidence>
<keyword evidence="9" id="KW-0393">Immunoglobulin domain</keyword>
<dbReference type="Pfam" id="PF07679">
    <property type="entry name" value="I-set"/>
    <property type="match status" value="1"/>
</dbReference>
<dbReference type="PANTHER" id="PTHR13817">
    <property type="entry name" value="TITIN"/>
    <property type="match status" value="1"/>
</dbReference>
<dbReference type="InterPro" id="IPR056754">
    <property type="entry name" value="DSCAM/DSCAML_C"/>
</dbReference>
<dbReference type="InterPro" id="IPR013098">
    <property type="entry name" value="Ig_I-set"/>
</dbReference>
<dbReference type="AlphaFoldDB" id="A0A9J6GGX9"/>
<evidence type="ECO:0000259" key="11">
    <source>
        <dbReference type="PROSITE" id="PS50835"/>
    </source>
</evidence>
<accession>A0A9J6GGX9</accession>
<dbReference type="Proteomes" id="UP000821853">
    <property type="component" value="Chromosome 4"/>
</dbReference>
<evidence type="ECO:0000256" key="4">
    <source>
        <dbReference type="ARBA" id="ARBA00022737"/>
    </source>
</evidence>
<dbReference type="GO" id="GO:0009653">
    <property type="term" value="P:anatomical structure morphogenesis"/>
    <property type="evidence" value="ECO:0007669"/>
    <property type="project" value="UniProtKB-ARBA"/>
</dbReference>
<dbReference type="Pfam" id="PF25059">
    <property type="entry name" value="FN3_DSCAM-DSCAML_C"/>
    <property type="match status" value="1"/>
</dbReference>
<evidence type="ECO:0000259" key="12">
    <source>
        <dbReference type="PROSITE" id="PS50853"/>
    </source>
</evidence>
<proteinExistence type="predicted"/>
<dbReference type="InterPro" id="IPR007110">
    <property type="entry name" value="Ig-like_dom"/>
</dbReference>
<dbReference type="GO" id="GO:0016020">
    <property type="term" value="C:membrane"/>
    <property type="evidence" value="ECO:0007669"/>
    <property type="project" value="UniProtKB-SubCell"/>
</dbReference>
<feature type="domain" description="Ig-like" evidence="11">
    <location>
        <begin position="97"/>
        <end position="189"/>
    </location>
</feature>
<dbReference type="FunFam" id="2.60.40.10:FF:000719">
    <property type="entry name" value="nephrin isoform X1"/>
    <property type="match status" value="1"/>
</dbReference>
<dbReference type="SUPFAM" id="SSF49265">
    <property type="entry name" value="Fibronectin type III"/>
    <property type="match status" value="3"/>
</dbReference>
<feature type="transmembrane region" description="Helical" evidence="10">
    <location>
        <begin position="584"/>
        <end position="606"/>
    </location>
</feature>
<dbReference type="OrthoDB" id="5982258at2759"/>
<evidence type="ECO:0000256" key="3">
    <source>
        <dbReference type="ARBA" id="ARBA00022729"/>
    </source>
</evidence>
<dbReference type="Pfam" id="PF00041">
    <property type="entry name" value="fn3"/>
    <property type="match status" value="2"/>
</dbReference>
<name>A0A9J6GGX9_HAELO</name>
<dbReference type="GO" id="GO:0007155">
    <property type="term" value="P:cell adhesion"/>
    <property type="evidence" value="ECO:0007669"/>
    <property type="project" value="UniProtKB-KW"/>
</dbReference>
<dbReference type="VEuPathDB" id="VectorBase:HLOH_047880"/>
<dbReference type="InterPro" id="IPR003598">
    <property type="entry name" value="Ig_sub2"/>
</dbReference>
<keyword evidence="2 10" id="KW-0812">Transmembrane</keyword>
<evidence type="ECO:0000313" key="13">
    <source>
        <dbReference type="EMBL" id="KAH9373776.1"/>
    </source>
</evidence>
<dbReference type="SMART" id="SM00408">
    <property type="entry name" value="IGc2"/>
    <property type="match status" value="2"/>
</dbReference>
<dbReference type="CDD" id="cd00063">
    <property type="entry name" value="FN3"/>
    <property type="match status" value="4"/>
</dbReference>
<evidence type="ECO:0000256" key="1">
    <source>
        <dbReference type="ARBA" id="ARBA00004167"/>
    </source>
</evidence>
<evidence type="ECO:0000256" key="9">
    <source>
        <dbReference type="ARBA" id="ARBA00023319"/>
    </source>
</evidence>
<dbReference type="InterPro" id="IPR050964">
    <property type="entry name" value="Striated_Muscle_Regulatory"/>
</dbReference>
<dbReference type="SUPFAM" id="SSF48726">
    <property type="entry name" value="Immunoglobulin"/>
    <property type="match status" value="2"/>
</dbReference>